<evidence type="ECO:0000256" key="5">
    <source>
        <dbReference type="ARBA" id="ARBA00022989"/>
    </source>
</evidence>
<evidence type="ECO:0000256" key="1">
    <source>
        <dbReference type="ARBA" id="ARBA00004651"/>
    </source>
</evidence>
<feature type="transmembrane region" description="Helical" evidence="7">
    <location>
        <begin position="51"/>
        <end position="74"/>
    </location>
</feature>
<feature type="transmembrane region" description="Helical" evidence="7">
    <location>
        <begin position="168"/>
        <end position="189"/>
    </location>
</feature>
<evidence type="ECO:0000313" key="9">
    <source>
        <dbReference type="EMBL" id="SHL66925.1"/>
    </source>
</evidence>
<evidence type="ECO:0000256" key="7">
    <source>
        <dbReference type="SAM" id="Phobius"/>
    </source>
</evidence>
<dbReference type="PANTHER" id="PTHR30250">
    <property type="entry name" value="PST FAMILY PREDICTED COLANIC ACID TRANSPORTER"/>
    <property type="match status" value="1"/>
</dbReference>
<accession>E7QW44</accession>
<keyword evidence="5 7" id="KW-1133">Transmembrane helix</keyword>
<dbReference type="PANTHER" id="PTHR30250:SF10">
    <property type="entry name" value="LIPOPOLYSACCHARIDE BIOSYNTHESIS PROTEIN WZXC"/>
    <property type="match status" value="1"/>
</dbReference>
<dbReference type="STRING" id="797209.GCA_000376445_04420"/>
<dbReference type="Proteomes" id="UP000003751">
    <property type="component" value="Unassembled WGS sequence"/>
</dbReference>
<evidence type="ECO:0000313" key="11">
    <source>
        <dbReference type="Proteomes" id="UP000184203"/>
    </source>
</evidence>
<feature type="transmembrane region" description="Helical" evidence="7">
    <location>
        <begin position="313"/>
        <end position="335"/>
    </location>
</feature>
<feature type="transmembrane region" description="Helical" evidence="7">
    <location>
        <begin position="438"/>
        <end position="456"/>
    </location>
</feature>
<organism evidence="8 10">
    <name type="scientific">Haladaptatus paucihalophilus DX253</name>
    <dbReference type="NCBI Taxonomy" id="797209"/>
    <lineage>
        <taxon>Archaea</taxon>
        <taxon>Methanobacteriati</taxon>
        <taxon>Methanobacteriota</taxon>
        <taxon>Stenosarchaea group</taxon>
        <taxon>Halobacteria</taxon>
        <taxon>Halobacteriales</taxon>
        <taxon>Haladaptataceae</taxon>
        <taxon>Haladaptatus</taxon>
    </lineage>
</organism>
<keyword evidence="11" id="KW-1185">Reference proteome</keyword>
<dbReference type="RefSeq" id="WP_007981157.1">
    <property type="nucleotide sequence ID" value="NZ_AEMG01000016.1"/>
</dbReference>
<comment type="subcellular location">
    <subcellularLocation>
        <location evidence="1">Cell membrane</location>
        <topology evidence="1">Multi-pass membrane protein</topology>
    </subcellularLocation>
</comment>
<reference evidence="11" key="2">
    <citation type="submission" date="2016-11" db="EMBL/GenBank/DDBJ databases">
        <authorList>
            <person name="Varghese N."/>
            <person name="Submissions S."/>
        </authorList>
    </citation>
    <scope>NUCLEOTIDE SEQUENCE [LARGE SCALE GENOMIC DNA]</scope>
    <source>
        <strain evidence="11">DX253</strain>
    </source>
</reference>
<evidence type="ECO:0000256" key="2">
    <source>
        <dbReference type="ARBA" id="ARBA00007430"/>
    </source>
</evidence>
<dbReference type="EMBL" id="FRAN01000010">
    <property type="protein sequence ID" value="SHL66925.1"/>
    <property type="molecule type" value="Genomic_DNA"/>
</dbReference>
<evidence type="ECO:0000313" key="10">
    <source>
        <dbReference type="Proteomes" id="UP000003751"/>
    </source>
</evidence>
<reference evidence="9" key="3">
    <citation type="submission" date="2016-11" db="EMBL/GenBank/DDBJ databases">
        <authorList>
            <person name="Jaros S."/>
            <person name="Januszkiewicz K."/>
            <person name="Wedrychowicz H."/>
        </authorList>
    </citation>
    <scope>NUCLEOTIDE SEQUENCE [LARGE SCALE GENOMIC DNA]</scope>
    <source>
        <strain evidence="9">DX253</strain>
    </source>
</reference>
<reference evidence="8 10" key="1">
    <citation type="journal article" date="2014" name="ISME J.">
        <title>Trehalose/2-sulfotrehalose biosynthesis and glycine-betaine uptake are widely spread mechanisms for osmoadaptation in the Halobacteriales.</title>
        <authorList>
            <person name="Youssef N.H."/>
            <person name="Savage-Ashlock K.N."/>
            <person name="McCully A.L."/>
            <person name="Luedtke B."/>
            <person name="Shaw E.I."/>
            <person name="Hoff W.D."/>
            <person name="Elshahed M.S."/>
        </authorList>
    </citation>
    <scope>NUCLEOTIDE SEQUENCE [LARGE SCALE GENOMIC DNA]</scope>
    <source>
        <strain evidence="8 10">DX253</strain>
    </source>
</reference>
<evidence type="ECO:0000256" key="4">
    <source>
        <dbReference type="ARBA" id="ARBA00022692"/>
    </source>
</evidence>
<name>E7QW44_HALPU</name>
<sequence length="507" mass="54265">MSGRSPIELLRWVKATLTPGDDISGRAVTSGIWASMANVIGRGLQLVKLVVLANILTPVQFGLVAYALLTLAAMRRFSNLGIKQALIQKEEDNINEYLDTAWTLSAVRGAILASIGFLAAPYIARDFFGAQPPATQVIQVMSLVPLITGIQNPGIVYFRKDLDYDKQFVYLVGKAVAAVSVTIGLALLWGNVWSLVVGDIAGVVVATSLSYVLHGYRPWPSIDMDQTRELVGYGKWITASGIIVFLITEGDDVFVGWLLGSAAIGLYQYSYKVSNAPATEVTKVLTSVIFPTYSKLQNDAANLRRAFFKTVQLTTFISIPLAAGIVAVAPAFVHAFLGPEWVPAIPIMQLLAVWGLLRSIGATTGPLFQAVGKPDLATKIQVGKLAIILLTIYPATAAYGVIGTSAVIVGNSVLFSEPVSTYLAVREVEGSYRQFLRLLLYPLVASIGMVAVVVFVGTKVPVGGIPKFGIMVATGVVVYGAAIVTMELWGNYGIRDVFRTMVGAVGE</sequence>
<keyword evidence="6 7" id="KW-0472">Membrane</keyword>
<feature type="transmembrane region" description="Helical" evidence="7">
    <location>
        <begin position="341"/>
        <end position="361"/>
    </location>
</feature>
<dbReference type="PATRIC" id="fig|797209.4.peg.2993"/>
<keyword evidence="3" id="KW-1003">Cell membrane</keyword>
<evidence type="ECO:0000313" key="8">
    <source>
        <dbReference type="EMBL" id="EFW91178.1"/>
    </source>
</evidence>
<protein>
    <submittedName>
        <fullName evidence="8">Export protein</fullName>
    </submittedName>
    <submittedName>
        <fullName evidence="9">Polysaccharide transporter, PST family/lipopolysaccharide exporter</fullName>
    </submittedName>
</protein>
<evidence type="ECO:0000256" key="3">
    <source>
        <dbReference type="ARBA" id="ARBA00022475"/>
    </source>
</evidence>
<evidence type="ECO:0000256" key="6">
    <source>
        <dbReference type="ARBA" id="ARBA00023136"/>
    </source>
</evidence>
<dbReference type="EMBL" id="AEMG01000016">
    <property type="protein sequence ID" value="EFW91178.1"/>
    <property type="molecule type" value="Genomic_DNA"/>
</dbReference>
<dbReference type="Proteomes" id="UP000184203">
    <property type="component" value="Unassembled WGS sequence"/>
</dbReference>
<feature type="transmembrane region" description="Helical" evidence="7">
    <location>
        <begin position="195"/>
        <end position="214"/>
    </location>
</feature>
<dbReference type="eggNOG" id="arCOG02209">
    <property type="taxonomic scope" value="Archaea"/>
</dbReference>
<dbReference type="AlphaFoldDB" id="E7QW44"/>
<feature type="transmembrane region" description="Helical" evidence="7">
    <location>
        <begin position="382"/>
        <end position="402"/>
    </location>
</feature>
<comment type="similarity">
    <text evidence="2">Belongs to the polysaccharide synthase family.</text>
</comment>
<gene>
    <name evidence="9" type="ORF">SAMN05444342_4378</name>
    <name evidence="8" type="ORF">ZOD2009_15161</name>
</gene>
<feature type="transmembrane region" description="Helical" evidence="7">
    <location>
        <begin position="468"/>
        <end position="489"/>
    </location>
</feature>
<dbReference type="Pfam" id="PF13440">
    <property type="entry name" value="Polysacc_synt_3"/>
    <property type="match status" value="1"/>
</dbReference>
<dbReference type="InterPro" id="IPR050833">
    <property type="entry name" value="Poly_Biosynth_Transport"/>
</dbReference>
<dbReference type="GO" id="GO:0005886">
    <property type="term" value="C:plasma membrane"/>
    <property type="evidence" value="ECO:0007669"/>
    <property type="project" value="UniProtKB-SubCell"/>
</dbReference>
<dbReference type="OrthoDB" id="202076at2157"/>
<keyword evidence="4 7" id="KW-0812">Transmembrane</keyword>
<dbReference type="CDD" id="cd13127">
    <property type="entry name" value="MATE_tuaB_like"/>
    <property type="match status" value="1"/>
</dbReference>
<feature type="transmembrane region" description="Helical" evidence="7">
    <location>
        <begin position="230"/>
        <end position="248"/>
    </location>
</feature>
<proteinExistence type="inferred from homology"/>